<dbReference type="InterPro" id="IPR014721">
    <property type="entry name" value="Ribsml_uS5_D2-typ_fold_subgr"/>
</dbReference>
<dbReference type="InterPro" id="IPR020568">
    <property type="entry name" value="Ribosomal_Su5_D2-typ_SF"/>
</dbReference>
<dbReference type="Gene3D" id="3.30.230.10">
    <property type="match status" value="1"/>
</dbReference>
<dbReference type="GO" id="GO:0005524">
    <property type="term" value="F:ATP binding"/>
    <property type="evidence" value="ECO:0007669"/>
    <property type="project" value="UniProtKB-UniRule"/>
</dbReference>
<evidence type="ECO:0000256" key="5">
    <source>
        <dbReference type="ARBA" id="ARBA00022605"/>
    </source>
</evidence>
<keyword evidence="6 12" id="KW-0808">Transferase</keyword>
<evidence type="ECO:0000259" key="14">
    <source>
        <dbReference type="Pfam" id="PF08544"/>
    </source>
</evidence>
<comment type="catalytic activity">
    <reaction evidence="11 12">
        <text>L-homoserine + ATP = O-phospho-L-homoserine + ADP + H(+)</text>
        <dbReference type="Rhea" id="RHEA:13985"/>
        <dbReference type="ChEBI" id="CHEBI:15378"/>
        <dbReference type="ChEBI" id="CHEBI:30616"/>
        <dbReference type="ChEBI" id="CHEBI:57476"/>
        <dbReference type="ChEBI" id="CHEBI:57590"/>
        <dbReference type="ChEBI" id="CHEBI:456216"/>
        <dbReference type="EC" id="2.7.1.39"/>
    </reaction>
</comment>
<sequence>MTEYFDNKIRVFAPATVANVACGFDSLGFAINQPGDIVEAVLQDEPGVRISEITGENGRLPTEPEKNTAGVAVLALLEHLEETRGIEMSLHKRMPLGSGLGSSAASSVAALFAANELLGRPLKKGEMLPFAMKAEASACGSPHADNVAPGLLGGFALIRSYDPLDVVSIEYPENLCCTVLHPHIELRTEDSRRILRKHIKLQDAVIQWSNLAGLIAGLAKSDFDLISRSLNDIIFEPVRSLLIPGFDNVKGAAIEAGALGCSISGSGPSVFALSTTMDKAYEVGAAMKEAFSELQLDSDIYVSAVNKKGPRVLQPEEDPVQPDL</sequence>
<evidence type="ECO:0000256" key="7">
    <source>
        <dbReference type="ARBA" id="ARBA00022697"/>
    </source>
</evidence>
<keyword evidence="16" id="KW-1185">Reference proteome</keyword>
<reference evidence="15" key="1">
    <citation type="submission" date="2021-02" db="EMBL/GenBank/DDBJ databases">
        <title>Natronogracilivirga saccharolytica gen. nov. sp. nov. a new anaerobic, haloalkiliphilic carbohydrate-fermenting bacterium from soda lake and proposing of Cyclonatronumiaceae fam. nov. in the phylum Balneolaeota.</title>
        <authorList>
            <person name="Zhilina T.N."/>
            <person name="Sorokin D.Y."/>
            <person name="Zavarzina D.G."/>
            <person name="Toshchakov S.V."/>
            <person name="Kublanov I.V."/>
        </authorList>
    </citation>
    <scope>NUCLEOTIDE SEQUENCE</scope>
    <source>
        <strain evidence="15">Z-1702</strain>
    </source>
</reference>
<dbReference type="AlphaFoldDB" id="A0A8J7UXB6"/>
<keyword evidence="9 12" id="KW-0418">Kinase</keyword>
<feature type="domain" description="GHMP kinase C-terminal" evidence="14">
    <location>
        <begin position="215"/>
        <end position="292"/>
    </location>
</feature>
<dbReference type="PIRSF" id="PIRSF000676">
    <property type="entry name" value="Homoser_kin"/>
    <property type="match status" value="1"/>
</dbReference>
<keyword evidence="7 12" id="KW-0791">Threonine biosynthesis</keyword>
<dbReference type="GO" id="GO:0004413">
    <property type="term" value="F:homoserine kinase activity"/>
    <property type="evidence" value="ECO:0007669"/>
    <property type="project" value="UniProtKB-UniRule"/>
</dbReference>
<gene>
    <name evidence="12" type="primary">thrB</name>
    <name evidence="15" type="ORF">NATSA_10705</name>
</gene>
<dbReference type="UniPathway" id="UPA00050">
    <property type="reaction ID" value="UER00064"/>
</dbReference>
<evidence type="ECO:0000256" key="8">
    <source>
        <dbReference type="ARBA" id="ARBA00022741"/>
    </source>
</evidence>
<dbReference type="PROSITE" id="PS00627">
    <property type="entry name" value="GHMP_KINASES_ATP"/>
    <property type="match status" value="1"/>
</dbReference>
<dbReference type="RefSeq" id="WP_210512465.1">
    <property type="nucleotide sequence ID" value="NZ_JAFIDN010000008.1"/>
</dbReference>
<name>A0A8J7UXB6_9BACT</name>
<dbReference type="GO" id="GO:0009088">
    <property type="term" value="P:threonine biosynthetic process"/>
    <property type="evidence" value="ECO:0007669"/>
    <property type="project" value="UniProtKB-UniRule"/>
</dbReference>
<dbReference type="NCBIfam" id="TIGR00191">
    <property type="entry name" value="thrB"/>
    <property type="match status" value="1"/>
</dbReference>
<proteinExistence type="inferred from homology"/>
<keyword evidence="8 12" id="KW-0547">Nucleotide-binding</keyword>
<dbReference type="Pfam" id="PF00288">
    <property type="entry name" value="GHMP_kinases_N"/>
    <property type="match status" value="1"/>
</dbReference>
<comment type="subcellular location">
    <subcellularLocation>
        <location evidence="12">Cytoplasm</location>
    </subcellularLocation>
</comment>
<evidence type="ECO:0000256" key="11">
    <source>
        <dbReference type="ARBA" id="ARBA00049375"/>
    </source>
</evidence>
<dbReference type="Pfam" id="PF08544">
    <property type="entry name" value="GHMP_kinases_C"/>
    <property type="match status" value="1"/>
</dbReference>
<evidence type="ECO:0000313" key="15">
    <source>
        <dbReference type="EMBL" id="MBP3193134.1"/>
    </source>
</evidence>
<accession>A0A8J7UXB6</accession>
<evidence type="ECO:0000256" key="6">
    <source>
        <dbReference type="ARBA" id="ARBA00022679"/>
    </source>
</evidence>
<protein>
    <recommendedName>
        <fullName evidence="4 12">Homoserine kinase</fullName>
        <shortName evidence="12">HK</shortName>
        <shortName evidence="12">HSK</shortName>
        <ecNumber evidence="3 12">2.7.1.39</ecNumber>
    </recommendedName>
</protein>
<comment type="similarity">
    <text evidence="2 12">Belongs to the GHMP kinase family. Homoserine kinase subfamily.</text>
</comment>
<dbReference type="SUPFAM" id="SSF55060">
    <property type="entry name" value="GHMP Kinase, C-terminal domain"/>
    <property type="match status" value="1"/>
</dbReference>
<evidence type="ECO:0000256" key="4">
    <source>
        <dbReference type="ARBA" id="ARBA00017858"/>
    </source>
</evidence>
<comment type="caution">
    <text evidence="15">The sequence shown here is derived from an EMBL/GenBank/DDBJ whole genome shotgun (WGS) entry which is preliminary data.</text>
</comment>
<comment type="function">
    <text evidence="12">Catalyzes the ATP-dependent phosphorylation of L-homoserine to L-homoserine phosphate.</text>
</comment>
<keyword evidence="5 12" id="KW-0028">Amino-acid biosynthesis</keyword>
<dbReference type="InterPro" id="IPR036554">
    <property type="entry name" value="GHMP_kinase_C_sf"/>
</dbReference>
<feature type="domain" description="GHMP kinase N-terminal" evidence="13">
    <location>
        <begin position="71"/>
        <end position="154"/>
    </location>
</feature>
<dbReference type="PANTHER" id="PTHR20861:SF1">
    <property type="entry name" value="HOMOSERINE KINASE"/>
    <property type="match status" value="1"/>
</dbReference>
<evidence type="ECO:0000256" key="1">
    <source>
        <dbReference type="ARBA" id="ARBA00005015"/>
    </source>
</evidence>
<evidence type="ECO:0000256" key="3">
    <source>
        <dbReference type="ARBA" id="ARBA00012078"/>
    </source>
</evidence>
<evidence type="ECO:0000256" key="9">
    <source>
        <dbReference type="ARBA" id="ARBA00022777"/>
    </source>
</evidence>
<keyword evidence="10 12" id="KW-0067">ATP-binding</keyword>
<dbReference type="InterPro" id="IPR006203">
    <property type="entry name" value="GHMP_knse_ATP-bd_CS"/>
</dbReference>
<evidence type="ECO:0000256" key="12">
    <source>
        <dbReference type="HAMAP-Rule" id="MF_00384"/>
    </source>
</evidence>
<dbReference type="InterPro" id="IPR013750">
    <property type="entry name" value="GHMP_kinase_C_dom"/>
</dbReference>
<feature type="binding site" evidence="12">
    <location>
        <begin position="95"/>
        <end position="105"/>
    </location>
    <ligand>
        <name>ATP</name>
        <dbReference type="ChEBI" id="CHEBI:30616"/>
    </ligand>
</feature>
<keyword evidence="12" id="KW-0963">Cytoplasm</keyword>
<evidence type="ECO:0000259" key="13">
    <source>
        <dbReference type="Pfam" id="PF00288"/>
    </source>
</evidence>
<dbReference type="InterPro" id="IPR000870">
    <property type="entry name" value="Homoserine_kinase"/>
</dbReference>
<dbReference type="PANTHER" id="PTHR20861">
    <property type="entry name" value="HOMOSERINE/4-DIPHOSPHOCYTIDYL-2-C-METHYL-D-ERYTHRITOL KINASE"/>
    <property type="match status" value="1"/>
</dbReference>
<dbReference type="PRINTS" id="PR00958">
    <property type="entry name" value="HOMSERKINASE"/>
</dbReference>
<dbReference type="SUPFAM" id="SSF54211">
    <property type="entry name" value="Ribosomal protein S5 domain 2-like"/>
    <property type="match status" value="1"/>
</dbReference>
<evidence type="ECO:0000256" key="2">
    <source>
        <dbReference type="ARBA" id="ARBA00007370"/>
    </source>
</evidence>
<dbReference type="Gene3D" id="3.30.70.890">
    <property type="entry name" value="GHMP kinase, C-terminal domain"/>
    <property type="match status" value="1"/>
</dbReference>
<dbReference type="GO" id="GO:0005737">
    <property type="term" value="C:cytoplasm"/>
    <property type="evidence" value="ECO:0007669"/>
    <property type="project" value="UniProtKB-SubCell"/>
</dbReference>
<organism evidence="15 16">
    <name type="scientific">Natronogracilivirga saccharolytica</name>
    <dbReference type="NCBI Taxonomy" id="2812953"/>
    <lineage>
        <taxon>Bacteria</taxon>
        <taxon>Pseudomonadati</taxon>
        <taxon>Balneolota</taxon>
        <taxon>Balneolia</taxon>
        <taxon>Balneolales</taxon>
        <taxon>Cyclonatronaceae</taxon>
        <taxon>Natronogracilivirga</taxon>
    </lineage>
</organism>
<dbReference type="NCBIfam" id="NF002288">
    <property type="entry name" value="PRK01212.1-4"/>
    <property type="match status" value="1"/>
</dbReference>
<dbReference type="Proteomes" id="UP000673975">
    <property type="component" value="Unassembled WGS sequence"/>
</dbReference>
<dbReference type="EMBL" id="JAFIDN010000008">
    <property type="protein sequence ID" value="MBP3193134.1"/>
    <property type="molecule type" value="Genomic_DNA"/>
</dbReference>
<evidence type="ECO:0000256" key="10">
    <source>
        <dbReference type="ARBA" id="ARBA00022840"/>
    </source>
</evidence>
<evidence type="ECO:0000313" key="16">
    <source>
        <dbReference type="Proteomes" id="UP000673975"/>
    </source>
</evidence>
<dbReference type="HAMAP" id="MF_00384">
    <property type="entry name" value="Homoser_kinase"/>
    <property type="match status" value="1"/>
</dbReference>
<dbReference type="EC" id="2.7.1.39" evidence="3 12"/>
<dbReference type="InterPro" id="IPR006204">
    <property type="entry name" value="GHMP_kinase_N_dom"/>
</dbReference>
<comment type="pathway">
    <text evidence="1 12">Amino-acid biosynthesis; L-threonine biosynthesis; L-threonine from L-aspartate: step 4/5.</text>
</comment>